<dbReference type="EMBL" id="LS974617">
    <property type="protein sequence ID" value="CAG7886791.1"/>
    <property type="molecule type" value="Genomic_DNA"/>
</dbReference>
<evidence type="ECO:0000313" key="1">
    <source>
        <dbReference type="EMBL" id="CAG7886791.1"/>
    </source>
</evidence>
<proteinExistence type="predicted"/>
<name>A0A3P5ZQM2_BRACM</name>
<sequence length="103" mass="11442">MHIRILFMHTSISNFTGNVKSRGQSILSADMQLQCCQIEARRPLVGQNNVIAPRSRGLWTAPTATTNHPHNLHSVKATIKTFFGRIILLPSLSISPPPLFHGF</sequence>
<dbReference type="Gramene" id="A01p08670.2_BraZ1">
    <property type="protein sequence ID" value="A01p08670.2_BraZ1.CDS"/>
    <property type="gene ID" value="A01g08670.2_BraZ1"/>
</dbReference>
<reference evidence="2" key="1">
    <citation type="submission" date="2018-11" db="EMBL/GenBank/DDBJ databases">
        <authorList>
            <consortium name="Genoscope - CEA"/>
            <person name="William W."/>
        </authorList>
    </citation>
    <scope>NUCLEOTIDE SEQUENCE</scope>
</reference>
<dbReference type="AlphaFoldDB" id="A0A3P5ZQM2"/>
<organism evidence="2">
    <name type="scientific">Brassica campestris</name>
    <name type="common">Field mustard</name>
    <dbReference type="NCBI Taxonomy" id="3711"/>
    <lineage>
        <taxon>Eukaryota</taxon>
        <taxon>Viridiplantae</taxon>
        <taxon>Streptophyta</taxon>
        <taxon>Embryophyta</taxon>
        <taxon>Tracheophyta</taxon>
        <taxon>Spermatophyta</taxon>
        <taxon>Magnoliopsida</taxon>
        <taxon>eudicotyledons</taxon>
        <taxon>Gunneridae</taxon>
        <taxon>Pentapetalae</taxon>
        <taxon>rosids</taxon>
        <taxon>malvids</taxon>
        <taxon>Brassicales</taxon>
        <taxon>Brassicaceae</taxon>
        <taxon>Brassiceae</taxon>
        <taxon>Brassica</taxon>
    </lineage>
</organism>
<dbReference type="EMBL" id="LR031571">
    <property type="protein sequence ID" value="VDC74318.1"/>
    <property type="molecule type" value="Genomic_DNA"/>
</dbReference>
<protein>
    <submittedName>
        <fullName evidence="1">Uncharacterized protein</fullName>
    </submittedName>
</protein>
<gene>
    <name evidence="2" type="ORF">BRAA01T00820Z</name>
    <name evidence="1" type="ORF">BRAPAZ1V2_A01P08670.2</name>
</gene>
<accession>A0A3P5ZQM2</accession>
<evidence type="ECO:0000313" key="2">
    <source>
        <dbReference type="EMBL" id="VDC74318.1"/>
    </source>
</evidence>
<dbReference type="Proteomes" id="UP000694005">
    <property type="component" value="Chromosome A01"/>
</dbReference>